<sequence length="357" mass="38802">MAHQSLYRIHRPATFAEVVGQEQVTKLLEEAAKAKKIGHAYLFAGTRGLGKTSVARIFADAIGCRENDLYEVDAASNNSVEDIRALTEGVYTLPFESPYKVYILDEAHMLSKSAWNAFLKTLEEPPAHAVFILATTELEKVPETVQSRCQVFEFKKPTRAVLARMVTAVAKKEGYTLAPDATELIAMLGDGSYRDALSVLQKVFAAASGTSTSLGAGKKLTREEVEQATGAPKREQVHALINALAAGERGKALEAIERAGKADVDMKLFLELVLETLRATLLIRYAPELRASLADEFGADEFAALEKFAHENPSTKLGAGGITHATMLAFLTAAERIRYAPIPALPLELAVLELFPE</sequence>
<dbReference type="PANTHER" id="PTHR11669">
    <property type="entry name" value="REPLICATION FACTOR C / DNA POLYMERASE III GAMMA-TAU SUBUNIT"/>
    <property type="match status" value="1"/>
</dbReference>
<evidence type="ECO:0000256" key="4">
    <source>
        <dbReference type="ARBA" id="ARBA00022932"/>
    </source>
</evidence>
<evidence type="ECO:0000313" key="8">
    <source>
        <dbReference type="EMBL" id="OGG64419.1"/>
    </source>
</evidence>
<dbReference type="AlphaFoldDB" id="A0A1F6DSJ5"/>
<protein>
    <recommendedName>
        <fullName evidence="6">DNA polymerase III subunit gamma/tau</fullName>
        <ecNumber evidence="6">2.7.7.7</ecNumber>
    </recommendedName>
</protein>
<dbReference type="Pfam" id="PF12169">
    <property type="entry name" value="DNA_pol3_gamma3"/>
    <property type="match status" value="1"/>
</dbReference>
<dbReference type="Proteomes" id="UP000177232">
    <property type="component" value="Unassembled WGS sequence"/>
</dbReference>
<keyword evidence="2 6" id="KW-0548">Nucleotidyltransferase</keyword>
<comment type="similarity">
    <text evidence="6">Belongs to the DnaX/STICHEL family.</text>
</comment>
<name>A0A1F6DSJ5_9BACT</name>
<dbReference type="GO" id="GO:0006261">
    <property type="term" value="P:DNA-templated DNA replication"/>
    <property type="evidence" value="ECO:0007669"/>
    <property type="project" value="TreeGrafter"/>
</dbReference>
<dbReference type="InterPro" id="IPR003593">
    <property type="entry name" value="AAA+_ATPase"/>
</dbReference>
<dbReference type="SUPFAM" id="SSF48019">
    <property type="entry name" value="post-AAA+ oligomerization domain-like"/>
    <property type="match status" value="1"/>
</dbReference>
<dbReference type="Gene3D" id="1.10.8.60">
    <property type="match status" value="1"/>
</dbReference>
<evidence type="ECO:0000256" key="3">
    <source>
        <dbReference type="ARBA" id="ARBA00022705"/>
    </source>
</evidence>
<comment type="caution">
    <text evidence="8">The sequence shown here is derived from an EMBL/GenBank/DDBJ whole genome shotgun (WGS) entry which is preliminary data.</text>
</comment>
<dbReference type="InterPro" id="IPR008921">
    <property type="entry name" value="DNA_pol3_clamp-load_cplx_C"/>
</dbReference>
<dbReference type="NCBIfam" id="TIGR02397">
    <property type="entry name" value="dnaX_nterm"/>
    <property type="match status" value="1"/>
</dbReference>
<dbReference type="GO" id="GO:0003887">
    <property type="term" value="F:DNA-directed DNA polymerase activity"/>
    <property type="evidence" value="ECO:0007669"/>
    <property type="project" value="UniProtKB-KW"/>
</dbReference>
<dbReference type="STRING" id="1798496.A3C94_02455"/>
<comment type="catalytic activity">
    <reaction evidence="5 6">
        <text>DNA(n) + a 2'-deoxyribonucleoside 5'-triphosphate = DNA(n+1) + diphosphate</text>
        <dbReference type="Rhea" id="RHEA:22508"/>
        <dbReference type="Rhea" id="RHEA-COMP:17339"/>
        <dbReference type="Rhea" id="RHEA-COMP:17340"/>
        <dbReference type="ChEBI" id="CHEBI:33019"/>
        <dbReference type="ChEBI" id="CHEBI:61560"/>
        <dbReference type="ChEBI" id="CHEBI:173112"/>
        <dbReference type="EC" id="2.7.7.7"/>
    </reaction>
</comment>
<keyword evidence="3 6" id="KW-0235">DNA replication</keyword>
<evidence type="ECO:0000256" key="2">
    <source>
        <dbReference type="ARBA" id="ARBA00022695"/>
    </source>
</evidence>
<keyword evidence="4 6" id="KW-0239">DNA-directed DNA polymerase</keyword>
<dbReference type="InterPro" id="IPR012763">
    <property type="entry name" value="DNA_pol_III_sug/sutau_N"/>
</dbReference>
<dbReference type="InterPro" id="IPR050238">
    <property type="entry name" value="DNA_Rep/Repair_Clamp_Loader"/>
</dbReference>
<dbReference type="Pfam" id="PF13177">
    <property type="entry name" value="DNA_pol3_delta2"/>
    <property type="match status" value="2"/>
</dbReference>
<accession>A0A1F6DSJ5</accession>
<dbReference type="GO" id="GO:0005524">
    <property type="term" value="F:ATP binding"/>
    <property type="evidence" value="ECO:0007669"/>
    <property type="project" value="UniProtKB-KW"/>
</dbReference>
<evidence type="ECO:0000256" key="5">
    <source>
        <dbReference type="ARBA" id="ARBA00049244"/>
    </source>
</evidence>
<dbReference type="CDD" id="cd00009">
    <property type="entry name" value="AAA"/>
    <property type="match status" value="1"/>
</dbReference>
<dbReference type="PANTHER" id="PTHR11669:SF0">
    <property type="entry name" value="PROTEIN STICHEL-LIKE 2"/>
    <property type="match status" value="1"/>
</dbReference>
<dbReference type="Gene3D" id="1.20.272.10">
    <property type="match status" value="1"/>
</dbReference>
<dbReference type="InterPro" id="IPR027417">
    <property type="entry name" value="P-loop_NTPase"/>
</dbReference>
<dbReference type="EC" id="2.7.7.7" evidence="6"/>
<keyword evidence="6" id="KW-0547">Nucleotide-binding</keyword>
<comment type="function">
    <text evidence="6">DNA polymerase III is a complex, multichain enzyme responsible for most of the replicative synthesis in bacteria. This DNA polymerase also exhibits 3' to 5' exonuclease activity.</text>
</comment>
<dbReference type="SUPFAM" id="SSF52540">
    <property type="entry name" value="P-loop containing nucleoside triphosphate hydrolases"/>
    <property type="match status" value="1"/>
</dbReference>
<dbReference type="InterPro" id="IPR022754">
    <property type="entry name" value="DNA_pol_III_gamma-3"/>
</dbReference>
<dbReference type="GO" id="GO:0009360">
    <property type="term" value="C:DNA polymerase III complex"/>
    <property type="evidence" value="ECO:0007669"/>
    <property type="project" value="InterPro"/>
</dbReference>
<dbReference type="GO" id="GO:0003677">
    <property type="term" value="F:DNA binding"/>
    <property type="evidence" value="ECO:0007669"/>
    <property type="project" value="InterPro"/>
</dbReference>
<feature type="domain" description="AAA+ ATPase" evidence="7">
    <location>
        <begin position="37"/>
        <end position="158"/>
    </location>
</feature>
<proteinExistence type="inferred from homology"/>
<dbReference type="SMART" id="SM00382">
    <property type="entry name" value="AAA"/>
    <property type="match status" value="1"/>
</dbReference>
<reference evidence="8 9" key="1">
    <citation type="journal article" date="2016" name="Nat. Commun.">
        <title>Thousands of microbial genomes shed light on interconnected biogeochemical processes in an aquifer system.</title>
        <authorList>
            <person name="Anantharaman K."/>
            <person name="Brown C.T."/>
            <person name="Hug L.A."/>
            <person name="Sharon I."/>
            <person name="Castelle C.J."/>
            <person name="Probst A.J."/>
            <person name="Thomas B.C."/>
            <person name="Singh A."/>
            <person name="Wilkins M.J."/>
            <person name="Karaoz U."/>
            <person name="Brodie E.L."/>
            <person name="Williams K.H."/>
            <person name="Hubbard S.S."/>
            <person name="Banfield J.F."/>
        </authorList>
    </citation>
    <scope>NUCLEOTIDE SEQUENCE [LARGE SCALE GENOMIC DNA]</scope>
</reference>
<comment type="subunit">
    <text evidence="6">DNA polymerase III contains a core (composed of alpha, epsilon and theta chains) that associates with a tau subunit. This core dimerizes to form the POLIII' complex. PolIII' associates with the gamma complex (composed of gamma, delta, delta', psi and chi chains) and with the beta chain to form the complete DNA polymerase III complex.</text>
</comment>
<keyword evidence="6" id="KW-0067">ATP-binding</keyword>
<evidence type="ECO:0000313" key="9">
    <source>
        <dbReference type="Proteomes" id="UP000177232"/>
    </source>
</evidence>
<evidence type="ECO:0000259" key="7">
    <source>
        <dbReference type="SMART" id="SM00382"/>
    </source>
</evidence>
<evidence type="ECO:0000256" key="6">
    <source>
        <dbReference type="RuleBase" id="RU364063"/>
    </source>
</evidence>
<dbReference type="EMBL" id="MFLJ01000024">
    <property type="protein sequence ID" value="OGG64419.1"/>
    <property type="molecule type" value="Genomic_DNA"/>
</dbReference>
<keyword evidence="1 6" id="KW-0808">Transferase</keyword>
<evidence type="ECO:0000256" key="1">
    <source>
        <dbReference type="ARBA" id="ARBA00022679"/>
    </source>
</evidence>
<organism evidence="8 9">
    <name type="scientific">Candidatus Kaiserbacteria bacterium RIFCSPHIGHO2_02_FULL_55_17</name>
    <dbReference type="NCBI Taxonomy" id="1798496"/>
    <lineage>
        <taxon>Bacteria</taxon>
        <taxon>Candidatus Kaiseribacteriota</taxon>
    </lineage>
</organism>
<gene>
    <name evidence="6" type="primary">dnaX</name>
    <name evidence="8" type="ORF">A3C94_02455</name>
</gene>
<dbReference type="Gene3D" id="3.40.50.300">
    <property type="entry name" value="P-loop containing nucleotide triphosphate hydrolases"/>
    <property type="match status" value="1"/>
</dbReference>